<evidence type="ECO:0000313" key="3">
    <source>
        <dbReference type="EMBL" id="UYV84918.1"/>
    </source>
</evidence>
<evidence type="ECO:0000256" key="1">
    <source>
        <dbReference type="ARBA" id="ARBA00004123"/>
    </source>
</evidence>
<dbReference type="Proteomes" id="UP001235939">
    <property type="component" value="Chromosome X"/>
</dbReference>
<sequence>MRVSRPFSCLCLGHTQSLHPLLTSTQQPYCRIISSQKHKRESITIEKKKEICQLARNNPTMPKNEIVERFSLPRTTVREPDCRIRKFHLQQWVAAAI</sequence>
<proteinExistence type="predicted"/>
<organism evidence="3 4">
    <name type="scientific">Cordylochernes scorpioides</name>
    <dbReference type="NCBI Taxonomy" id="51811"/>
    <lineage>
        <taxon>Eukaryota</taxon>
        <taxon>Metazoa</taxon>
        <taxon>Ecdysozoa</taxon>
        <taxon>Arthropoda</taxon>
        <taxon>Chelicerata</taxon>
        <taxon>Arachnida</taxon>
        <taxon>Pseudoscorpiones</taxon>
        <taxon>Cheliferoidea</taxon>
        <taxon>Chernetidae</taxon>
        <taxon>Cordylochernes</taxon>
    </lineage>
</organism>
<feature type="domain" description="HTH psq-type" evidence="2">
    <location>
        <begin position="37"/>
        <end position="78"/>
    </location>
</feature>
<dbReference type="InterPro" id="IPR009057">
    <property type="entry name" value="Homeodomain-like_sf"/>
</dbReference>
<gene>
    <name evidence="3" type="ORF">LAZ67_X004006</name>
</gene>
<comment type="subcellular location">
    <subcellularLocation>
        <location evidence="1">Nucleus</location>
    </subcellularLocation>
</comment>
<dbReference type="EMBL" id="CP092886">
    <property type="protein sequence ID" value="UYV84918.1"/>
    <property type="molecule type" value="Genomic_DNA"/>
</dbReference>
<keyword evidence="4" id="KW-1185">Reference proteome</keyword>
<evidence type="ECO:0000259" key="2">
    <source>
        <dbReference type="Pfam" id="PF04218"/>
    </source>
</evidence>
<dbReference type="SUPFAM" id="SSF46689">
    <property type="entry name" value="Homeodomain-like"/>
    <property type="match status" value="1"/>
</dbReference>
<dbReference type="Gene3D" id="1.10.10.60">
    <property type="entry name" value="Homeodomain-like"/>
    <property type="match status" value="1"/>
</dbReference>
<name>A0ABY6LUU5_9ARAC</name>
<dbReference type="InterPro" id="IPR007889">
    <property type="entry name" value="HTH_Psq"/>
</dbReference>
<protein>
    <recommendedName>
        <fullName evidence="2">HTH psq-type domain-containing protein</fullName>
    </recommendedName>
</protein>
<dbReference type="Pfam" id="PF04218">
    <property type="entry name" value="CENP-B_N"/>
    <property type="match status" value="1"/>
</dbReference>
<accession>A0ABY6LUU5</accession>
<evidence type="ECO:0000313" key="4">
    <source>
        <dbReference type="Proteomes" id="UP001235939"/>
    </source>
</evidence>
<reference evidence="3 4" key="1">
    <citation type="submission" date="2022-03" db="EMBL/GenBank/DDBJ databases">
        <title>A chromosomal length assembly of Cordylochernes scorpioides.</title>
        <authorList>
            <person name="Zeh D."/>
            <person name="Zeh J."/>
        </authorList>
    </citation>
    <scope>NUCLEOTIDE SEQUENCE [LARGE SCALE GENOMIC DNA]</scope>
    <source>
        <strain evidence="3">IN4F17</strain>
        <tissue evidence="3">Whole Body</tissue>
    </source>
</reference>